<protein>
    <recommendedName>
        <fullName evidence="1">Peptidase M15A C-terminal domain-containing protein</fullName>
    </recommendedName>
</protein>
<dbReference type="InterPro" id="IPR013230">
    <property type="entry name" value="Peptidase_M15A_C"/>
</dbReference>
<proteinExistence type="predicted"/>
<dbReference type="InterPro" id="IPR009045">
    <property type="entry name" value="Zn_M74/Hedgehog-like"/>
</dbReference>
<name>A0AAT9FSD6_9BACT</name>
<dbReference type="EMBL" id="AP026866">
    <property type="protein sequence ID" value="BDS08922.1"/>
    <property type="molecule type" value="Genomic_DNA"/>
</dbReference>
<reference evidence="2" key="1">
    <citation type="submission" date="2024-07" db="EMBL/GenBank/DDBJ databases">
        <title>Complete genome sequence of Verrucomicrobiaceae bacterium NT6N.</title>
        <authorList>
            <person name="Huang C."/>
            <person name="Takami H."/>
            <person name="Hamasaki K."/>
        </authorList>
    </citation>
    <scope>NUCLEOTIDE SEQUENCE</scope>
    <source>
        <strain evidence="2">NT6N</strain>
    </source>
</reference>
<dbReference type="Gene3D" id="3.30.1380.10">
    <property type="match status" value="1"/>
</dbReference>
<dbReference type="InterPro" id="IPR006311">
    <property type="entry name" value="TAT_signal"/>
</dbReference>
<organism evidence="2">
    <name type="scientific">Oceaniferula spumae</name>
    <dbReference type="NCBI Taxonomy" id="2979115"/>
    <lineage>
        <taxon>Bacteria</taxon>
        <taxon>Pseudomonadati</taxon>
        <taxon>Verrucomicrobiota</taxon>
        <taxon>Verrucomicrobiia</taxon>
        <taxon>Verrucomicrobiales</taxon>
        <taxon>Verrucomicrobiaceae</taxon>
        <taxon>Oceaniferula</taxon>
    </lineage>
</organism>
<accession>A0AAT9FSD6</accession>
<gene>
    <name evidence="2" type="ORF">NT6N_39620</name>
</gene>
<evidence type="ECO:0000259" key="1">
    <source>
        <dbReference type="Pfam" id="PF08291"/>
    </source>
</evidence>
<dbReference type="Pfam" id="PF08291">
    <property type="entry name" value="Peptidase_M15_3"/>
    <property type="match status" value="1"/>
</dbReference>
<dbReference type="KEGG" id="osu:NT6N_39620"/>
<dbReference type="AlphaFoldDB" id="A0AAT9FSD6"/>
<dbReference type="SUPFAM" id="SSF55166">
    <property type="entry name" value="Hedgehog/DD-peptidase"/>
    <property type="match status" value="1"/>
</dbReference>
<sequence length="211" mass="23447">MEELNKGAQLQNHDHGGILDAYGRRRFLGLAAAATAGVMLTSDEADAGLFGYSKKPVAGIPDSWVRLKGTDVYRYANFVKGLRLRNITPRMVLAPHFKTRGNTVNSLPPQSMWKQMAPTLKIIDQMAGEMGAPVREIISAYRSPRYNYAVRGKSRSLHMANQAVDVVFHGVSPYHVASVARHLRDKRKFEGGVGLYSSFVHVDTRGYNADW</sequence>
<feature type="domain" description="Peptidase M15A C-terminal" evidence="1">
    <location>
        <begin position="116"/>
        <end position="203"/>
    </location>
</feature>
<evidence type="ECO:0000313" key="2">
    <source>
        <dbReference type="EMBL" id="BDS08922.1"/>
    </source>
</evidence>
<dbReference type="PROSITE" id="PS51318">
    <property type="entry name" value="TAT"/>
    <property type="match status" value="1"/>
</dbReference>